<evidence type="ECO:0000256" key="4">
    <source>
        <dbReference type="ARBA" id="ARBA00023163"/>
    </source>
</evidence>
<accession>A0ABP7X836</accession>
<dbReference type="Pfam" id="PF00196">
    <property type="entry name" value="GerE"/>
    <property type="match status" value="1"/>
</dbReference>
<dbReference type="PANTHER" id="PTHR43214:SF41">
    <property type="entry name" value="NITRATE_NITRITE RESPONSE REGULATOR PROTEIN NARP"/>
    <property type="match status" value="1"/>
</dbReference>
<dbReference type="SMART" id="SM00421">
    <property type="entry name" value="HTH_LUXR"/>
    <property type="match status" value="1"/>
</dbReference>
<dbReference type="PROSITE" id="PS50043">
    <property type="entry name" value="HTH_LUXR_2"/>
    <property type="match status" value="1"/>
</dbReference>
<organism evidence="8 9">
    <name type="scientific">Aquimarina addita</name>
    <dbReference type="NCBI Taxonomy" id="870485"/>
    <lineage>
        <taxon>Bacteria</taxon>
        <taxon>Pseudomonadati</taxon>
        <taxon>Bacteroidota</taxon>
        <taxon>Flavobacteriia</taxon>
        <taxon>Flavobacteriales</taxon>
        <taxon>Flavobacteriaceae</taxon>
        <taxon>Aquimarina</taxon>
    </lineage>
</organism>
<evidence type="ECO:0000313" key="8">
    <source>
        <dbReference type="EMBL" id="GAA4107023.1"/>
    </source>
</evidence>
<keyword evidence="3" id="KW-0238">DNA-binding</keyword>
<dbReference type="EMBL" id="BAABCW010000001">
    <property type="protein sequence ID" value="GAA4107023.1"/>
    <property type="molecule type" value="Genomic_DNA"/>
</dbReference>
<keyword evidence="9" id="KW-1185">Reference proteome</keyword>
<dbReference type="CDD" id="cd06170">
    <property type="entry name" value="LuxR_C_like"/>
    <property type="match status" value="1"/>
</dbReference>
<comment type="caution">
    <text evidence="8">The sequence shown here is derived from an EMBL/GenBank/DDBJ whole genome shotgun (WGS) entry which is preliminary data.</text>
</comment>
<keyword evidence="2" id="KW-0805">Transcription regulation</keyword>
<dbReference type="InterPro" id="IPR039420">
    <property type="entry name" value="WalR-like"/>
</dbReference>
<feature type="domain" description="HTH luxR-type" evidence="6">
    <location>
        <begin position="149"/>
        <end position="214"/>
    </location>
</feature>
<dbReference type="PROSITE" id="PS50110">
    <property type="entry name" value="RESPONSE_REGULATORY"/>
    <property type="match status" value="1"/>
</dbReference>
<sequence length="217" mass="24985">MKLQTKYKLIIADDHKMFLDGLLSILMHESDYEIVYTANNGKDIKKYLDINTKENIDLAILDINMPEIDGVTLNQYIKNKRSSIKTLMVSMLTEPQKIYQLTHDGVDGYISKNAKKTELLHAIETILQGNKYFSENIKNIYTKSIFDQDKEAQIVLTQREKQILQLIAQEYTTQEIADTLFLSKYTIEGYRTSLISKLKVKNLVGLAKYAIKHGLVD</sequence>
<evidence type="ECO:0000259" key="6">
    <source>
        <dbReference type="PROSITE" id="PS50043"/>
    </source>
</evidence>
<dbReference type="PRINTS" id="PR00038">
    <property type="entry name" value="HTHLUXR"/>
</dbReference>
<evidence type="ECO:0000259" key="7">
    <source>
        <dbReference type="PROSITE" id="PS50110"/>
    </source>
</evidence>
<dbReference type="SUPFAM" id="SSF52172">
    <property type="entry name" value="CheY-like"/>
    <property type="match status" value="1"/>
</dbReference>
<dbReference type="InterPro" id="IPR016032">
    <property type="entry name" value="Sig_transdc_resp-reg_C-effctor"/>
</dbReference>
<dbReference type="RefSeq" id="WP_344923934.1">
    <property type="nucleotide sequence ID" value="NZ_BAABCW010000001.1"/>
</dbReference>
<dbReference type="Gene3D" id="3.40.50.2300">
    <property type="match status" value="1"/>
</dbReference>
<evidence type="ECO:0000256" key="5">
    <source>
        <dbReference type="PROSITE-ProRule" id="PRU00169"/>
    </source>
</evidence>
<dbReference type="SMART" id="SM00448">
    <property type="entry name" value="REC"/>
    <property type="match status" value="1"/>
</dbReference>
<proteinExistence type="predicted"/>
<dbReference type="InterPro" id="IPR058245">
    <property type="entry name" value="NreC/VraR/RcsB-like_REC"/>
</dbReference>
<keyword evidence="1 5" id="KW-0597">Phosphoprotein</keyword>
<evidence type="ECO:0000256" key="1">
    <source>
        <dbReference type="ARBA" id="ARBA00022553"/>
    </source>
</evidence>
<dbReference type="PANTHER" id="PTHR43214">
    <property type="entry name" value="TWO-COMPONENT RESPONSE REGULATOR"/>
    <property type="match status" value="1"/>
</dbReference>
<dbReference type="InterPro" id="IPR001789">
    <property type="entry name" value="Sig_transdc_resp-reg_receiver"/>
</dbReference>
<name>A0ABP7X836_9FLAO</name>
<evidence type="ECO:0000256" key="2">
    <source>
        <dbReference type="ARBA" id="ARBA00023015"/>
    </source>
</evidence>
<dbReference type="InterPro" id="IPR000792">
    <property type="entry name" value="Tscrpt_reg_LuxR_C"/>
</dbReference>
<dbReference type="Pfam" id="PF00072">
    <property type="entry name" value="Response_reg"/>
    <property type="match status" value="1"/>
</dbReference>
<feature type="modified residue" description="4-aspartylphosphate" evidence="5">
    <location>
        <position position="62"/>
    </location>
</feature>
<reference evidence="9" key="1">
    <citation type="journal article" date="2019" name="Int. J. Syst. Evol. Microbiol.">
        <title>The Global Catalogue of Microorganisms (GCM) 10K type strain sequencing project: providing services to taxonomists for standard genome sequencing and annotation.</title>
        <authorList>
            <consortium name="The Broad Institute Genomics Platform"/>
            <consortium name="The Broad Institute Genome Sequencing Center for Infectious Disease"/>
            <person name="Wu L."/>
            <person name="Ma J."/>
        </authorList>
    </citation>
    <scope>NUCLEOTIDE SEQUENCE [LARGE SCALE GENOMIC DNA]</scope>
    <source>
        <strain evidence="9">JCM 17106</strain>
    </source>
</reference>
<evidence type="ECO:0000256" key="3">
    <source>
        <dbReference type="ARBA" id="ARBA00023125"/>
    </source>
</evidence>
<gene>
    <name evidence="8" type="ORF">GCM10022393_01890</name>
</gene>
<dbReference type="CDD" id="cd17535">
    <property type="entry name" value="REC_NarL-like"/>
    <property type="match status" value="1"/>
</dbReference>
<evidence type="ECO:0000313" key="9">
    <source>
        <dbReference type="Proteomes" id="UP001500459"/>
    </source>
</evidence>
<dbReference type="InterPro" id="IPR011006">
    <property type="entry name" value="CheY-like_superfamily"/>
</dbReference>
<protein>
    <submittedName>
        <fullName evidence="8">Response regulator transcription factor</fullName>
    </submittedName>
</protein>
<feature type="domain" description="Response regulatory" evidence="7">
    <location>
        <begin position="8"/>
        <end position="127"/>
    </location>
</feature>
<keyword evidence="4" id="KW-0804">Transcription</keyword>
<dbReference type="SUPFAM" id="SSF46894">
    <property type="entry name" value="C-terminal effector domain of the bipartite response regulators"/>
    <property type="match status" value="1"/>
</dbReference>
<dbReference type="Proteomes" id="UP001500459">
    <property type="component" value="Unassembled WGS sequence"/>
</dbReference>